<sequence>MRSQPPEQEVDGMQAPDDKTTTHASSPPDEPARYISRYKDLGLNRLPIYPSTSTSASASPSPSPTRVFRPLDEATTVYQRTWLSNEEDLDELEGLMSPQVQTQRRVYTGAWTPLNTTAGFDIPALCRDRDQDSTQYGKEEYGKEEGEDEEKYFEHDAYIAYINRCKKDGKKKKVVRDPAQRVVAVKRGVVGQVSPSSLTSHADPMKKVRVKSKPKPKRTAPKKVTLPLLPLPPPPHPAKKQEDKAPTLPIPIRKPTHPPHRRLFTPSQTAYLILLHVKLLSRAQRGHINRLPGARVVAGGMNDFFAERATLERGADGKREDGKVGDVIGDIRDAASVGRKMGKKGSKIWELRGEIRRLIKGRGEGGKGEKKGEVGLPRVGWGEAVRFLRGDLGEGDGVEGDGEVVGERDVLSVERELLELADPDMEGGGGGGASDEQRDTWV</sequence>
<protein>
    <submittedName>
        <fullName evidence="2">Uncharacterized protein</fullName>
    </submittedName>
</protein>
<feature type="compositionally biased region" description="Basic residues" evidence="1">
    <location>
        <begin position="254"/>
        <end position="263"/>
    </location>
</feature>
<gene>
    <name evidence="2" type="ORF">P153DRAFT_384594</name>
</gene>
<reference evidence="2" key="1">
    <citation type="journal article" date="2020" name="Stud. Mycol.">
        <title>101 Dothideomycetes genomes: a test case for predicting lifestyles and emergence of pathogens.</title>
        <authorList>
            <person name="Haridas S."/>
            <person name="Albert R."/>
            <person name="Binder M."/>
            <person name="Bloem J."/>
            <person name="Labutti K."/>
            <person name="Salamov A."/>
            <person name="Andreopoulos B."/>
            <person name="Baker S."/>
            <person name="Barry K."/>
            <person name="Bills G."/>
            <person name="Bluhm B."/>
            <person name="Cannon C."/>
            <person name="Castanera R."/>
            <person name="Culley D."/>
            <person name="Daum C."/>
            <person name="Ezra D."/>
            <person name="Gonzalez J."/>
            <person name="Henrissat B."/>
            <person name="Kuo A."/>
            <person name="Liang C."/>
            <person name="Lipzen A."/>
            <person name="Lutzoni F."/>
            <person name="Magnuson J."/>
            <person name="Mondo S."/>
            <person name="Nolan M."/>
            <person name="Ohm R."/>
            <person name="Pangilinan J."/>
            <person name="Park H.-J."/>
            <person name="Ramirez L."/>
            <person name="Alfaro M."/>
            <person name="Sun H."/>
            <person name="Tritt A."/>
            <person name="Yoshinaga Y."/>
            <person name="Zwiers L.-H."/>
            <person name="Turgeon B."/>
            <person name="Goodwin S."/>
            <person name="Spatafora J."/>
            <person name="Crous P."/>
            <person name="Grigoriev I."/>
        </authorList>
    </citation>
    <scope>NUCLEOTIDE SEQUENCE</scope>
    <source>
        <strain evidence="2">CBS 119687</strain>
    </source>
</reference>
<keyword evidence="3" id="KW-1185">Reference proteome</keyword>
<dbReference type="EMBL" id="ML977504">
    <property type="protein sequence ID" value="KAF2130315.1"/>
    <property type="molecule type" value="Genomic_DNA"/>
</dbReference>
<proteinExistence type="predicted"/>
<feature type="compositionally biased region" description="Low complexity" evidence="1">
    <location>
        <begin position="50"/>
        <end position="60"/>
    </location>
</feature>
<dbReference type="AlphaFoldDB" id="A0A6A6AGS3"/>
<feature type="region of interest" description="Disordered" evidence="1">
    <location>
        <begin position="45"/>
        <end position="71"/>
    </location>
</feature>
<feature type="compositionally biased region" description="Basic residues" evidence="1">
    <location>
        <begin position="207"/>
        <end position="221"/>
    </location>
</feature>
<feature type="region of interest" description="Disordered" evidence="1">
    <location>
        <begin position="420"/>
        <end position="442"/>
    </location>
</feature>
<organism evidence="2 3">
    <name type="scientific">Dothidotthia symphoricarpi CBS 119687</name>
    <dbReference type="NCBI Taxonomy" id="1392245"/>
    <lineage>
        <taxon>Eukaryota</taxon>
        <taxon>Fungi</taxon>
        <taxon>Dikarya</taxon>
        <taxon>Ascomycota</taxon>
        <taxon>Pezizomycotina</taxon>
        <taxon>Dothideomycetes</taxon>
        <taxon>Pleosporomycetidae</taxon>
        <taxon>Pleosporales</taxon>
        <taxon>Dothidotthiaceae</taxon>
        <taxon>Dothidotthia</taxon>
    </lineage>
</organism>
<name>A0A6A6AGS3_9PLEO</name>
<evidence type="ECO:0000256" key="1">
    <source>
        <dbReference type="SAM" id="MobiDB-lite"/>
    </source>
</evidence>
<dbReference type="Proteomes" id="UP000799771">
    <property type="component" value="Unassembled WGS sequence"/>
</dbReference>
<accession>A0A6A6AGS3</accession>
<evidence type="ECO:0000313" key="2">
    <source>
        <dbReference type="EMBL" id="KAF2130315.1"/>
    </source>
</evidence>
<dbReference type="GeneID" id="54410786"/>
<dbReference type="RefSeq" id="XP_033524702.1">
    <property type="nucleotide sequence ID" value="XM_033670354.1"/>
</dbReference>
<evidence type="ECO:0000313" key="3">
    <source>
        <dbReference type="Proteomes" id="UP000799771"/>
    </source>
</evidence>
<feature type="region of interest" description="Disordered" evidence="1">
    <location>
        <begin position="194"/>
        <end position="263"/>
    </location>
</feature>
<feature type="region of interest" description="Disordered" evidence="1">
    <location>
        <begin position="1"/>
        <end position="33"/>
    </location>
</feature>